<organism evidence="2 3">
    <name type="scientific">Puccinia coronata f. sp. avenae</name>
    <dbReference type="NCBI Taxonomy" id="200324"/>
    <lineage>
        <taxon>Eukaryota</taxon>
        <taxon>Fungi</taxon>
        <taxon>Dikarya</taxon>
        <taxon>Basidiomycota</taxon>
        <taxon>Pucciniomycotina</taxon>
        <taxon>Pucciniomycetes</taxon>
        <taxon>Pucciniales</taxon>
        <taxon>Pucciniaceae</taxon>
        <taxon>Puccinia</taxon>
    </lineage>
</organism>
<dbReference type="Proteomes" id="UP000235388">
    <property type="component" value="Unassembled WGS sequence"/>
</dbReference>
<dbReference type="AlphaFoldDB" id="A0A2N5W6F8"/>
<proteinExistence type="predicted"/>
<comment type="caution">
    <text evidence="2">The sequence shown here is derived from an EMBL/GenBank/DDBJ whole genome shotgun (WGS) entry which is preliminary data.</text>
</comment>
<feature type="region of interest" description="Disordered" evidence="1">
    <location>
        <begin position="54"/>
        <end position="167"/>
    </location>
</feature>
<gene>
    <name evidence="2" type="ORF">PCANC_01051</name>
</gene>
<reference evidence="2 3" key="1">
    <citation type="submission" date="2017-11" db="EMBL/GenBank/DDBJ databases">
        <title>De novo assembly and phasing of dikaryotic genomes from two isolates of Puccinia coronata f. sp. avenae, the causal agent of oat crown rust.</title>
        <authorList>
            <person name="Miller M.E."/>
            <person name="Zhang Y."/>
            <person name="Omidvar V."/>
            <person name="Sperschneider J."/>
            <person name="Schwessinger B."/>
            <person name="Raley C."/>
            <person name="Palmer J.M."/>
            <person name="Garnica D."/>
            <person name="Upadhyaya N."/>
            <person name="Rathjen J."/>
            <person name="Taylor J.M."/>
            <person name="Park R.F."/>
            <person name="Dodds P.N."/>
            <person name="Hirsch C.D."/>
            <person name="Kianian S.F."/>
            <person name="Figueroa M."/>
        </authorList>
    </citation>
    <scope>NUCLEOTIDE SEQUENCE [LARGE SCALE GENOMIC DNA]</scope>
    <source>
        <strain evidence="2">12NC29</strain>
    </source>
</reference>
<name>A0A2N5W6F8_9BASI</name>
<feature type="compositionally biased region" description="Pro residues" evidence="1">
    <location>
        <begin position="130"/>
        <end position="142"/>
    </location>
</feature>
<feature type="compositionally biased region" description="Polar residues" evidence="1">
    <location>
        <begin position="151"/>
        <end position="167"/>
    </location>
</feature>
<sequence>MNNQHQAMRRMRPDMRFRICQDPSHPHQWQQRQLGHKTNTVGVKAAGATLPLNVCSESRPTGTSMYFPPRSPSVLMGMESSSRSPELKSLPSPPAEDRVSQQAALPASDSRGVPPPCLPSVSPKSKPALPSGPPNGLPPPPNSFDQHKAISPSNLVSSLPTTGTSHSQALIIGNPHLIKAYPGSITRSTEPCHTLVPAGLQAAASSSPSSPAPKGMSELRARPICLLD</sequence>
<evidence type="ECO:0000313" key="2">
    <source>
        <dbReference type="EMBL" id="PLW57821.1"/>
    </source>
</evidence>
<feature type="compositionally biased region" description="Polar residues" evidence="1">
    <location>
        <begin position="55"/>
        <end position="64"/>
    </location>
</feature>
<evidence type="ECO:0000256" key="1">
    <source>
        <dbReference type="SAM" id="MobiDB-lite"/>
    </source>
</evidence>
<protein>
    <submittedName>
        <fullName evidence="2">Uncharacterized protein</fullName>
    </submittedName>
</protein>
<accession>A0A2N5W6F8</accession>
<dbReference type="EMBL" id="PGCJ01000007">
    <property type="protein sequence ID" value="PLW57821.1"/>
    <property type="molecule type" value="Genomic_DNA"/>
</dbReference>
<keyword evidence="3" id="KW-1185">Reference proteome</keyword>
<evidence type="ECO:0000313" key="3">
    <source>
        <dbReference type="Proteomes" id="UP000235388"/>
    </source>
</evidence>